<dbReference type="Proteomes" id="UP000681720">
    <property type="component" value="Unassembled WGS sequence"/>
</dbReference>
<evidence type="ECO:0000313" key="4">
    <source>
        <dbReference type="Proteomes" id="UP000676336"/>
    </source>
</evidence>
<dbReference type="AlphaFoldDB" id="A0A8S2WLY5"/>
<feature type="non-terminal residue" evidence="2">
    <location>
        <position position="64"/>
    </location>
</feature>
<reference evidence="2" key="1">
    <citation type="submission" date="2021-02" db="EMBL/GenBank/DDBJ databases">
        <authorList>
            <person name="Nowell W R."/>
        </authorList>
    </citation>
    <scope>NUCLEOTIDE SEQUENCE</scope>
</reference>
<evidence type="ECO:0000313" key="1">
    <source>
        <dbReference type="EMBL" id="CAF4342490.1"/>
    </source>
</evidence>
<dbReference type="Proteomes" id="UP000676336">
    <property type="component" value="Unassembled WGS sequence"/>
</dbReference>
<dbReference type="Proteomes" id="UP000681967">
    <property type="component" value="Unassembled WGS sequence"/>
</dbReference>
<feature type="non-terminal residue" evidence="2">
    <location>
        <position position="1"/>
    </location>
</feature>
<accession>A0A8S2WLY5</accession>
<evidence type="ECO:0000313" key="2">
    <source>
        <dbReference type="EMBL" id="CAF4450021.1"/>
    </source>
</evidence>
<dbReference type="EMBL" id="CAJOBH010043593">
    <property type="protein sequence ID" value="CAF4342490.1"/>
    <property type="molecule type" value="Genomic_DNA"/>
</dbReference>
<comment type="caution">
    <text evidence="2">The sequence shown here is derived from an EMBL/GenBank/DDBJ whole genome shotgun (WGS) entry which is preliminary data.</text>
</comment>
<protein>
    <submittedName>
        <fullName evidence="2">Uncharacterized protein</fullName>
    </submittedName>
</protein>
<evidence type="ECO:0000313" key="3">
    <source>
        <dbReference type="EMBL" id="CAF4470157.1"/>
    </source>
</evidence>
<name>A0A8S2WLY5_9BILA</name>
<organism evidence="2 4">
    <name type="scientific">Rotaria magnacalcarata</name>
    <dbReference type="NCBI Taxonomy" id="392030"/>
    <lineage>
        <taxon>Eukaryota</taxon>
        <taxon>Metazoa</taxon>
        <taxon>Spiralia</taxon>
        <taxon>Gnathifera</taxon>
        <taxon>Rotifera</taxon>
        <taxon>Eurotatoria</taxon>
        <taxon>Bdelloidea</taxon>
        <taxon>Philodinida</taxon>
        <taxon>Philodinidae</taxon>
        <taxon>Rotaria</taxon>
    </lineage>
</organism>
<dbReference type="EMBL" id="CAJOBI010069151">
    <property type="protein sequence ID" value="CAF4450021.1"/>
    <property type="molecule type" value="Genomic_DNA"/>
</dbReference>
<proteinExistence type="predicted"/>
<dbReference type="EMBL" id="CAJOBJ010073380">
    <property type="protein sequence ID" value="CAF4470157.1"/>
    <property type="molecule type" value="Genomic_DNA"/>
</dbReference>
<sequence length="64" mass="7288">KLPSVIDCLQYVQDSKYLIACERCEFISRLLNNIVAAARDTSSVDYDVTKLGIRPQQPQKCLKE</sequence>
<gene>
    <name evidence="1" type="ORF">BYL167_LOCUS29155</name>
    <name evidence="3" type="ORF">GIL414_LOCUS33299</name>
    <name evidence="2" type="ORF">SMN809_LOCUS32669</name>
</gene>